<feature type="transmembrane region" description="Helical" evidence="1">
    <location>
        <begin position="299"/>
        <end position="323"/>
    </location>
</feature>
<gene>
    <name evidence="2" type="ORF">H9742_01880</name>
</gene>
<sequence length="575" mass="64813">MDRKKMLSRPAAYFIFISIGFWFFFLCGAIHRLTEQGNILWTGSYFLGLAAVSLVGGAVFGGGICFLVYKSAFRPGKVREEWEEAWHSSPGKVFGVSFVLMVLFWLPGYLAYYPGICAYDMPIQTGQIVSGSYNDHHPIAHTLLIEGAMRLGEAVFGEVNAGIAALSLLQLLFLAFAFAFGMAALTRCRVRLWLRILLLLYGVFFPFHMYMSVSITKDTVFSAFFVLQVLALCLILRRVENGLSHGQLHGQLPGKLDFLLFFGTIGMILFRNNGKYAMLVLLAVLALVFLFGKERRKLWGRLLLCLGTAFLLGNLILSALFWVTKAQQGDKREMLSMPIQQLARCMLYHGGVGALSEDDNTMGEGDKALINDFLLDQGYLSYNPSISDPVKSHTNTYVVRYRTLEFAQTYFRLLVQYPGDFVNAALALNAGYLSPFDESHADINQGSGEKGLGYVQTRWVEEELEGRGIYKDSKWEWLHERLESRADDNGYLQLPLIKYLFVPGTWLWLLLFLWAYLLVYRRFGMCIPLALFAGYYITLFLGPAVQLRYLYPVMAALPFAALLCGKKNMDEGTGI</sequence>
<organism evidence="2 3">
    <name type="scientific">Candidatus Acetatifactor stercoripullorum</name>
    <dbReference type="NCBI Taxonomy" id="2838414"/>
    <lineage>
        <taxon>Bacteria</taxon>
        <taxon>Bacillati</taxon>
        <taxon>Bacillota</taxon>
        <taxon>Clostridia</taxon>
        <taxon>Lachnospirales</taxon>
        <taxon>Lachnospiraceae</taxon>
        <taxon>Acetatifactor</taxon>
    </lineage>
</organism>
<reference evidence="2" key="2">
    <citation type="submission" date="2021-04" db="EMBL/GenBank/DDBJ databases">
        <authorList>
            <person name="Gilroy R."/>
        </authorList>
    </citation>
    <scope>NUCLEOTIDE SEQUENCE</scope>
    <source>
        <strain evidence="2">CHK195-6426</strain>
    </source>
</reference>
<reference evidence="2" key="1">
    <citation type="journal article" date="2021" name="PeerJ">
        <title>Extensive microbial diversity within the chicken gut microbiome revealed by metagenomics and culture.</title>
        <authorList>
            <person name="Gilroy R."/>
            <person name="Ravi A."/>
            <person name="Getino M."/>
            <person name="Pursley I."/>
            <person name="Horton D.L."/>
            <person name="Alikhan N.F."/>
            <person name="Baker D."/>
            <person name="Gharbi K."/>
            <person name="Hall N."/>
            <person name="Watson M."/>
            <person name="Adriaenssens E.M."/>
            <person name="Foster-Nyarko E."/>
            <person name="Jarju S."/>
            <person name="Secka A."/>
            <person name="Antonio M."/>
            <person name="Oren A."/>
            <person name="Chaudhuri R.R."/>
            <person name="La Ragione R."/>
            <person name="Hildebrand F."/>
            <person name="Pallen M.J."/>
        </authorList>
    </citation>
    <scope>NUCLEOTIDE SEQUENCE</scope>
    <source>
        <strain evidence="2">CHK195-6426</strain>
    </source>
</reference>
<keyword evidence="1" id="KW-0812">Transmembrane</keyword>
<dbReference type="Pfam" id="PF19484">
    <property type="entry name" value="DUF6020"/>
    <property type="match status" value="1"/>
</dbReference>
<name>A0A9D1R3F3_9FIRM</name>
<dbReference type="Proteomes" id="UP000824265">
    <property type="component" value="Unassembled WGS sequence"/>
</dbReference>
<feature type="transmembrane region" description="Helical" evidence="1">
    <location>
        <begin position="252"/>
        <end position="270"/>
    </location>
</feature>
<dbReference type="InterPro" id="IPR046062">
    <property type="entry name" value="DUF6020"/>
</dbReference>
<feature type="transmembrane region" description="Helical" evidence="1">
    <location>
        <begin position="276"/>
        <end position="292"/>
    </location>
</feature>
<evidence type="ECO:0000313" key="2">
    <source>
        <dbReference type="EMBL" id="HIW80267.1"/>
    </source>
</evidence>
<protein>
    <submittedName>
        <fullName evidence="2">Uncharacterized protein</fullName>
    </submittedName>
</protein>
<accession>A0A9D1R3F3</accession>
<feature type="transmembrane region" description="Helical" evidence="1">
    <location>
        <begin position="499"/>
        <end position="519"/>
    </location>
</feature>
<feature type="transmembrane region" description="Helical" evidence="1">
    <location>
        <begin position="93"/>
        <end position="112"/>
    </location>
</feature>
<dbReference type="AlphaFoldDB" id="A0A9D1R3F3"/>
<feature type="transmembrane region" description="Helical" evidence="1">
    <location>
        <begin position="161"/>
        <end position="185"/>
    </location>
</feature>
<keyword evidence="1" id="KW-0472">Membrane</keyword>
<evidence type="ECO:0000256" key="1">
    <source>
        <dbReference type="SAM" id="Phobius"/>
    </source>
</evidence>
<keyword evidence="1" id="KW-1133">Transmembrane helix</keyword>
<feature type="transmembrane region" description="Helical" evidence="1">
    <location>
        <begin position="526"/>
        <end position="543"/>
    </location>
</feature>
<feature type="transmembrane region" description="Helical" evidence="1">
    <location>
        <begin position="192"/>
        <end position="213"/>
    </location>
</feature>
<comment type="caution">
    <text evidence="2">The sequence shown here is derived from an EMBL/GenBank/DDBJ whole genome shotgun (WGS) entry which is preliminary data.</text>
</comment>
<feature type="transmembrane region" description="Helical" evidence="1">
    <location>
        <begin position="219"/>
        <end position="240"/>
    </location>
</feature>
<evidence type="ECO:0000313" key="3">
    <source>
        <dbReference type="Proteomes" id="UP000824265"/>
    </source>
</evidence>
<dbReference type="EMBL" id="DXGH01000009">
    <property type="protein sequence ID" value="HIW80267.1"/>
    <property type="molecule type" value="Genomic_DNA"/>
</dbReference>
<proteinExistence type="predicted"/>
<feature type="transmembrane region" description="Helical" evidence="1">
    <location>
        <begin position="12"/>
        <end position="33"/>
    </location>
</feature>
<feature type="transmembrane region" description="Helical" evidence="1">
    <location>
        <begin position="45"/>
        <end position="69"/>
    </location>
</feature>